<keyword evidence="7" id="KW-0406">Ion transport</keyword>
<organism evidence="16 17">
    <name type="scientific">Luminiphilus syltensis NOR5-1B</name>
    <dbReference type="NCBI Taxonomy" id="565045"/>
    <lineage>
        <taxon>Bacteria</taxon>
        <taxon>Pseudomonadati</taxon>
        <taxon>Pseudomonadota</taxon>
        <taxon>Gammaproteobacteria</taxon>
        <taxon>Cellvibrionales</taxon>
        <taxon>Halieaceae</taxon>
        <taxon>Luminiphilus</taxon>
    </lineage>
</organism>
<dbReference type="HOGENOM" id="CLU_008287_15_1_6"/>
<dbReference type="InterPro" id="IPR036942">
    <property type="entry name" value="Beta-barrel_TonB_sf"/>
</dbReference>
<evidence type="ECO:0000256" key="2">
    <source>
        <dbReference type="ARBA" id="ARBA00022448"/>
    </source>
</evidence>
<evidence type="ECO:0000256" key="1">
    <source>
        <dbReference type="ARBA" id="ARBA00004571"/>
    </source>
</evidence>
<evidence type="ECO:0000256" key="5">
    <source>
        <dbReference type="ARBA" id="ARBA00022692"/>
    </source>
</evidence>
<keyword evidence="10 11" id="KW-0998">Cell outer membrane</keyword>
<dbReference type="RefSeq" id="WP_009021693.1">
    <property type="nucleotide sequence ID" value="NZ_DS999411.1"/>
</dbReference>
<dbReference type="Pfam" id="PF07715">
    <property type="entry name" value="Plug"/>
    <property type="match status" value="1"/>
</dbReference>
<evidence type="ECO:0000256" key="7">
    <source>
        <dbReference type="ARBA" id="ARBA00023065"/>
    </source>
</evidence>
<evidence type="ECO:0000259" key="14">
    <source>
        <dbReference type="Pfam" id="PF00593"/>
    </source>
</evidence>
<dbReference type="InterPro" id="IPR039426">
    <property type="entry name" value="TonB-dep_rcpt-like"/>
</dbReference>
<dbReference type="PANTHER" id="PTHR32552">
    <property type="entry name" value="FERRICHROME IRON RECEPTOR-RELATED"/>
    <property type="match status" value="1"/>
</dbReference>
<dbReference type="InterPro" id="IPR012910">
    <property type="entry name" value="Plug_dom"/>
</dbReference>
<keyword evidence="16" id="KW-0675">Receptor</keyword>
<gene>
    <name evidence="16" type="ORF">NOR51B_2905</name>
</gene>
<proteinExistence type="inferred from homology"/>
<reference evidence="17" key="1">
    <citation type="journal article" date="2013" name="BMC Microbiol.">
        <title>Taxonomy and evolution of bacteriochlorophyll a-containing members of the OM60/NOR5 clade of marine gammaproteobacteria: description of Luminiphilus syltensis gen. nov., sp. nov., reclassification of Haliea rubra as Pseudohaliea rubra gen. nov., comb. nov., and emendation of Chromatocurvus halotolerans.</title>
        <authorList>
            <person name="Spring S."/>
            <person name="Riedel T."/>
            <person name="Sproer C."/>
            <person name="Yan S."/>
            <person name="Harder J."/>
            <person name="Fuchs B.M."/>
        </authorList>
    </citation>
    <scope>NUCLEOTIDE SEQUENCE [LARGE SCALE GENOMIC DNA]</scope>
    <source>
        <strain evidence="17">NOR51-B</strain>
    </source>
</reference>
<evidence type="ECO:0000256" key="8">
    <source>
        <dbReference type="ARBA" id="ARBA00023077"/>
    </source>
</evidence>
<evidence type="ECO:0000256" key="12">
    <source>
        <dbReference type="RuleBase" id="RU003357"/>
    </source>
</evidence>
<dbReference type="STRING" id="565045.NOR51B_2905"/>
<keyword evidence="3 11" id="KW-1134">Transmembrane beta strand</keyword>
<evidence type="ECO:0000256" key="10">
    <source>
        <dbReference type="ARBA" id="ARBA00023237"/>
    </source>
</evidence>
<feature type="chain" id="PRO_5002873659" evidence="13">
    <location>
        <begin position="33"/>
        <end position="797"/>
    </location>
</feature>
<evidence type="ECO:0000256" key="11">
    <source>
        <dbReference type="PROSITE-ProRule" id="PRU01360"/>
    </source>
</evidence>
<keyword evidence="9 11" id="KW-0472">Membrane</keyword>
<comment type="subcellular location">
    <subcellularLocation>
        <location evidence="1 11">Cell outer membrane</location>
        <topology evidence="1 11">Multi-pass membrane protein</topology>
    </subcellularLocation>
</comment>
<dbReference type="GO" id="GO:0006826">
    <property type="term" value="P:iron ion transport"/>
    <property type="evidence" value="ECO:0007669"/>
    <property type="project" value="UniProtKB-KW"/>
</dbReference>
<evidence type="ECO:0000256" key="6">
    <source>
        <dbReference type="ARBA" id="ARBA00023004"/>
    </source>
</evidence>
<evidence type="ECO:0000256" key="9">
    <source>
        <dbReference type="ARBA" id="ARBA00023136"/>
    </source>
</evidence>
<evidence type="ECO:0000256" key="4">
    <source>
        <dbReference type="ARBA" id="ARBA00022496"/>
    </source>
</evidence>
<feature type="domain" description="TonB-dependent receptor plug" evidence="15">
    <location>
        <begin position="53"/>
        <end position="163"/>
    </location>
</feature>
<dbReference type="EMBL" id="DS999411">
    <property type="protein sequence ID" value="EED36952.1"/>
    <property type="molecule type" value="Genomic_DNA"/>
</dbReference>
<dbReference type="AlphaFoldDB" id="B8KXQ2"/>
<evidence type="ECO:0000313" key="17">
    <source>
        <dbReference type="Proteomes" id="UP000004699"/>
    </source>
</evidence>
<dbReference type="Pfam" id="PF00593">
    <property type="entry name" value="TonB_dep_Rec_b-barrel"/>
    <property type="match status" value="1"/>
</dbReference>
<dbReference type="InterPro" id="IPR000531">
    <property type="entry name" value="Beta-barrel_TonB"/>
</dbReference>
<dbReference type="SUPFAM" id="SSF56935">
    <property type="entry name" value="Porins"/>
    <property type="match status" value="1"/>
</dbReference>
<comment type="similarity">
    <text evidence="11 12">Belongs to the TonB-dependent receptor family.</text>
</comment>
<evidence type="ECO:0000259" key="15">
    <source>
        <dbReference type="Pfam" id="PF07715"/>
    </source>
</evidence>
<dbReference type="PROSITE" id="PS52016">
    <property type="entry name" value="TONB_DEPENDENT_REC_3"/>
    <property type="match status" value="1"/>
</dbReference>
<keyword evidence="4" id="KW-0410">Iron transport</keyword>
<dbReference type="Proteomes" id="UP000004699">
    <property type="component" value="Unassembled WGS sequence"/>
</dbReference>
<dbReference type="eggNOG" id="COG4771">
    <property type="taxonomic scope" value="Bacteria"/>
</dbReference>
<dbReference type="Gene3D" id="2.40.170.20">
    <property type="entry name" value="TonB-dependent receptor, beta-barrel domain"/>
    <property type="match status" value="1"/>
</dbReference>
<keyword evidence="2 11" id="KW-0813">Transport</keyword>
<feature type="signal peptide" evidence="13">
    <location>
        <begin position="1"/>
        <end position="32"/>
    </location>
</feature>
<feature type="domain" description="TonB-dependent receptor-like beta-barrel" evidence="14">
    <location>
        <begin position="271"/>
        <end position="762"/>
    </location>
</feature>
<evidence type="ECO:0000256" key="3">
    <source>
        <dbReference type="ARBA" id="ARBA00022452"/>
    </source>
</evidence>
<keyword evidence="17" id="KW-1185">Reference proteome</keyword>
<name>B8KXQ2_9GAMM</name>
<keyword evidence="8 12" id="KW-0798">TonB box</keyword>
<keyword evidence="6" id="KW-0408">Iron</keyword>
<dbReference type="PANTHER" id="PTHR32552:SF81">
    <property type="entry name" value="TONB-DEPENDENT OUTER MEMBRANE RECEPTOR"/>
    <property type="match status" value="1"/>
</dbReference>
<evidence type="ECO:0000256" key="13">
    <source>
        <dbReference type="SAM" id="SignalP"/>
    </source>
</evidence>
<sequence>MSKPLSRKNFVPVTLASAIAALCWTQPTATFAQGATVLEEIVVTARKRGAEKLQDVPATITAFGSDQLQQMRALDFDSFAYQVPGLTFSDEGAGQKRYVLRGVRSAGQQQVAVYYDEIPLPGIQGAAGNSGSQTTDLKLFDLDRVEVLKGPQGTTFGANSQIGTLRFILNKPDMTEFGAKIQVGGTTVEEGDTGGSVYGMVNVPLIDDKLSFRAVGYYDDQPGYLDNNRLNREDYNWYETKGFRGMLRFQPNDRMTIDAMAWMQDTDAGGTDRYNPYDSFSDSPDNLDFVNNDLEPLEDIRNVAFFETGDLINGDFARTQMPDEQEIYSLTLNYDFDNVSLTAAGSYYDRSFDFRRDSTWVILRLGVRPEPTSPDDPPANRADLFPALTDQTQDVEQTAFEMRLNSTSDSRFQWMGGVFYRERTSDFRSYVPVVDEITGDLIDTGMPPTGFISGAPGEGIDECNPCVFARENRRKMEEIAVFGEVTYALNDQWELMAGLRWFEAEQTDNGLQLFPFALFPPENFLPEPDLRAFKEDKTISKFQVSYSPSDDYVFYGLASQGFRLGGTNGQGVVAVPPGYEADELWNYELGAKTTLADGRVNLNLAAFYIDWSDIQVAGQDPTGAFGFVGNAGAAEVLGLEFELNARPIDQLDLTAGFAWLPTRELSEDQISDQIVAPGRKGDKLPFVPEFTANAMAQYNFEVGGDWDGFIRGEFVHRGGSDSELDTTSRFNRKQNSYELFNFRAGVMDRDNGLNVTLYVENVFDERGDLRVRTEDSLLTVKWTTMPRTIGIDLTKTF</sequence>
<evidence type="ECO:0000313" key="16">
    <source>
        <dbReference type="EMBL" id="EED36952.1"/>
    </source>
</evidence>
<dbReference type="GO" id="GO:0009279">
    <property type="term" value="C:cell outer membrane"/>
    <property type="evidence" value="ECO:0007669"/>
    <property type="project" value="UniProtKB-SubCell"/>
</dbReference>
<keyword evidence="5 11" id="KW-0812">Transmembrane</keyword>
<accession>B8KXQ2</accession>
<protein>
    <submittedName>
        <fullName evidence="16">TonB-dependent receptor</fullName>
    </submittedName>
</protein>
<keyword evidence="13" id="KW-0732">Signal</keyword>